<feature type="transmembrane region" description="Helical" evidence="1">
    <location>
        <begin position="198"/>
        <end position="216"/>
    </location>
</feature>
<comment type="caution">
    <text evidence="2">The sequence shown here is derived from an EMBL/GenBank/DDBJ whole genome shotgun (WGS) entry which is preliminary data.</text>
</comment>
<keyword evidence="1" id="KW-0812">Transmembrane</keyword>
<feature type="transmembrane region" description="Helical" evidence="1">
    <location>
        <begin position="125"/>
        <end position="144"/>
    </location>
</feature>
<dbReference type="AlphaFoldDB" id="A0A1Q8E7R1"/>
<dbReference type="Proteomes" id="UP000186890">
    <property type="component" value="Unassembled WGS sequence"/>
</dbReference>
<evidence type="ECO:0000313" key="3">
    <source>
        <dbReference type="Proteomes" id="UP000186890"/>
    </source>
</evidence>
<keyword evidence="3" id="KW-1185">Reference proteome</keyword>
<feature type="transmembrane region" description="Helical" evidence="1">
    <location>
        <begin position="97"/>
        <end position="119"/>
    </location>
</feature>
<feature type="transmembrane region" description="Helical" evidence="1">
    <location>
        <begin position="6"/>
        <end position="28"/>
    </location>
</feature>
<feature type="transmembrane region" description="Helical" evidence="1">
    <location>
        <begin position="286"/>
        <end position="306"/>
    </location>
</feature>
<keyword evidence="1" id="KW-0472">Membrane</keyword>
<evidence type="ECO:0008006" key="4">
    <source>
        <dbReference type="Google" id="ProtNLM"/>
    </source>
</evidence>
<protein>
    <recommendedName>
        <fullName evidence="4">DUF979 domain-containing protein</fullName>
    </recommendedName>
</protein>
<accession>A0A1Q8E7R1</accession>
<dbReference type="OrthoDB" id="1689651at2"/>
<feature type="transmembrane region" description="Helical" evidence="1">
    <location>
        <begin position="165"/>
        <end position="186"/>
    </location>
</feature>
<name>A0A1Q8E7R1_9STRE</name>
<keyword evidence="1" id="KW-1133">Transmembrane helix</keyword>
<proteinExistence type="predicted"/>
<gene>
    <name evidence="2" type="ORF">BU202_04990</name>
</gene>
<feature type="transmembrane region" description="Helical" evidence="1">
    <location>
        <begin position="35"/>
        <end position="53"/>
    </location>
</feature>
<evidence type="ECO:0000256" key="1">
    <source>
        <dbReference type="SAM" id="Phobius"/>
    </source>
</evidence>
<reference evidence="3" key="1">
    <citation type="submission" date="2016-12" db="EMBL/GenBank/DDBJ databases">
        <authorList>
            <person name="Gulvik C.A."/>
        </authorList>
    </citation>
    <scope>NUCLEOTIDE SEQUENCE [LARGE SCALE GENOMIC DNA]</scope>
    <source>
        <strain evidence="3">NED12-00049-6B</strain>
    </source>
</reference>
<dbReference type="EMBL" id="MSJM01000004">
    <property type="protein sequence ID" value="OLF47825.1"/>
    <property type="molecule type" value="Genomic_DNA"/>
</dbReference>
<dbReference type="RefSeq" id="WP_075104701.1">
    <property type="nucleotide sequence ID" value="NZ_MSJM01000004.1"/>
</dbReference>
<organism evidence="2 3">
    <name type="scientific">Streptococcus cuniculi</name>
    <dbReference type="NCBI Taxonomy" id="1432788"/>
    <lineage>
        <taxon>Bacteria</taxon>
        <taxon>Bacillati</taxon>
        <taxon>Bacillota</taxon>
        <taxon>Bacilli</taxon>
        <taxon>Lactobacillales</taxon>
        <taxon>Streptococcaceae</taxon>
        <taxon>Streptococcus</taxon>
    </lineage>
</organism>
<dbReference type="Pfam" id="PF06166">
    <property type="entry name" value="DUF979"/>
    <property type="match status" value="1"/>
</dbReference>
<sequence>METLVPTLLEIAYVVMGLQLLHTAYCAFKDDSNEARIGTGLFWGILGVIFVGGSYIPPLVTGILVVVLAMLTLLKQVKIGKLPTLNEEKAEESSQKLGFAIFVPVITLAVVAFLVARFYPKLSSVSVGIGALIATIVIVLVTRAKPKELLAENNRMIQLTSTSSILPQLLAALGAIFTLAGVGTVISDLISGFVPDGSRFFGVVAYVLGMVVFTMIMGNAFAAFTVITAGVGVPFVFALGADPIIASAFAMTAGYCGTLLTPMAANFNALPAALLDMKDKNGVIKVQAPVALIMIVVHIVLMYVLAF</sequence>
<evidence type="ECO:0000313" key="2">
    <source>
        <dbReference type="EMBL" id="OLF47825.1"/>
    </source>
</evidence>
<dbReference type="InterPro" id="IPR009323">
    <property type="entry name" value="DUF979"/>
</dbReference>